<dbReference type="Gene3D" id="4.10.810.10">
    <property type="entry name" value="Virus Scaffolding Protein, Chain A"/>
    <property type="match status" value="1"/>
</dbReference>
<proteinExistence type="predicted"/>
<gene>
    <name evidence="2" type="ORF">BN997_00999</name>
</gene>
<sequence>MVTVKMLKPYYVKTEEKYIRIILAYQYFSIIMNKKVYQFIPVKSTEVRINRKTKKIENVDDVFAFQKGKEVLTISMSQLISIPGFLEMLHRIAESYYLPEDSQEVSEQQKALDQVIAEMEYENVRRLIDKAIDNDDKETFLELTSALNNQ</sequence>
<dbReference type="OrthoDB" id="2930704at2"/>
<dbReference type="EMBL" id="CDGG01000001">
    <property type="protein sequence ID" value="CEI81181.1"/>
    <property type="molecule type" value="Genomic_DNA"/>
</dbReference>
<dbReference type="AlphaFoldDB" id="A0A0A1MQ42"/>
<evidence type="ECO:0000313" key="2">
    <source>
        <dbReference type="EMBL" id="CEI81181.1"/>
    </source>
</evidence>
<evidence type="ECO:0000259" key="1">
    <source>
        <dbReference type="SMART" id="SM00914"/>
    </source>
</evidence>
<dbReference type="Pfam" id="PF08858">
    <property type="entry name" value="IDEAL"/>
    <property type="match status" value="1"/>
</dbReference>
<dbReference type="Proteomes" id="UP000040453">
    <property type="component" value="Unassembled WGS sequence"/>
</dbReference>
<protein>
    <recommendedName>
        <fullName evidence="1">IDEAL domain-containing protein</fullName>
    </recommendedName>
</protein>
<reference evidence="2 3" key="1">
    <citation type="submission" date="2014-11" db="EMBL/GenBank/DDBJ databases">
        <authorList>
            <person name="Urmite Genomes Urmite Genomes"/>
        </authorList>
    </citation>
    <scope>NUCLEOTIDE SEQUENCE [LARGE SCALE GENOMIC DNA]</scope>
    <source>
        <strain evidence="2 3">Oc5</strain>
    </source>
</reference>
<dbReference type="InterPro" id="IPR027393">
    <property type="entry name" value="Virus_scaffolding_prot_C"/>
</dbReference>
<dbReference type="RefSeq" id="WP_042530160.1">
    <property type="nucleotide sequence ID" value="NZ_CDGG01000001.1"/>
</dbReference>
<organism evidence="2 3">
    <name type="scientific">Oceanobacillus oncorhynchi</name>
    <dbReference type="NCBI Taxonomy" id="545501"/>
    <lineage>
        <taxon>Bacteria</taxon>
        <taxon>Bacillati</taxon>
        <taxon>Bacillota</taxon>
        <taxon>Bacilli</taxon>
        <taxon>Bacillales</taxon>
        <taxon>Bacillaceae</taxon>
        <taxon>Oceanobacillus</taxon>
    </lineage>
</organism>
<dbReference type="InterPro" id="IPR014957">
    <property type="entry name" value="IDEAL_dom"/>
</dbReference>
<dbReference type="SMART" id="SM00914">
    <property type="entry name" value="IDEAL"/>
    <property type="match status" value="1"/>
</dbReference>
<feature type="domain" description="IDEAL" evidence="1">
    <location>
        <begin position="111"/>
        <end position="147"/>
    </location>
</feature>
<dbReference type="STRING" id="545501.BN997_00999"/>
<name>A0A0A1MQ42_9BACI</name>
<accession>A0A0A1MQ42</accession>
<evidence type="ECO:0000313" key="3">
    <source>
        <dbReference type="Proteomes" id="UP000040453"/>
    </source>
</evidence>
<keyword evidence="3" id="KW-1185">Reference proteome</keyword>